<reference evidence="1" key="1">
    <citation type="journal article" date="2021" name="Proc. Natl. Acad. Sci. U.S.A.">
        <title>A Catalog of Tens of Thousands of Viruses from Human Metagenomes Reveals Hidden Associations with Chronic Diseases.</title>
        <authorList>
            <person name="Tisza M.J."/>
            <person name="Buck C.B."/>
        </authorList>
    </citation>
    <scope>NUCLEOTIDE SEQUENCE</scope>
    <source>
        <strain evidence="1">Ctdxt3</strain>
    </source>
</reference>
<organism evidence="1">
    <name type="scientific">Podoviridae sp. ctdxt3</name>
    <dbReference type="NCBI Taxonomy" id="2825263"/>
    <lineage>
        <taxon>Viruses</taxon>
        <taxon>Duplodnaviria</taxon>
        <taxon>Heunggongvirae</taxon>
        <taxon>Uroviricota</taxon>
        <taxon>Caudoviricetes</taxon>
    </lineage>
</organism>
<dbReference type="EMBL" id="BK016035">
    <property type="protein sequence ID" value="DAF90702.1"/>
    <property type="molecule type" value="Genomic_DNA"/>
</dbReference>
<accession>A0A8S5U8I2</accession>
<name>A0A8S5U8I2_9CAUD</name>
<protein>
    <submittedName>
        <fullName evidence="1">Papain inhibitor autolysis-inducing protein</fullName>
    </submittedName>
</protein>
<sequence length="77" mass="8704">MESKSADLGSLKCKLERRISMINSELLAMSQVEDGTFVDNIKIYYRAMLDEYIPVDDFVGYIRGIEAAVDTLYGEDS</sequence>
<proteinExistence type="predicted"/>
<evidence type="ECO:0000313" key="1">
    <source>
        <dbReference type="EMBL" id="DAF90702.1"/>
    </source>
</evidence>